<gene>
    <name evidence="1" type="ORF">CSW08_01670</name>
</gene>
<sequence>MDLKELSEQKKNKNSRHPWEQARLEFIHKKIIKCLDLNKALVFLDIGCGDTYVAEQLMVRIPNSTFYCIDNAFTEKQLLFYSKKYKNSKIKVFNNLKEAITQIESEISFILILDVMEHVKYDVEFLVQIEKLDQFNSKSKMLITVPAFQSLFTHHDVILGHYRRYTNRSLENATLKAGLKTVQKGYFFSSLLVPRYILKLRELIFKPKANTTAIASWNKGLPITILYKNILILDFSITTFLEKIHLKPIGLSNYIICKK</sequence>
<dbReference type="OrthoDB" id="1524727at2"/>
<evidence type="ECO:0000313" key="2">
    <source>
        <dbReference type="Proteomes" id="UP000233435"/>
    </source>
</evidence>
<evidence type="ECO:0000313" key="1">
    <source>
        <dbReference type="EMBL" id="PKQ46734.1"/>
    </source>
</evidence>
<dbReference type="Gene3D" id="3.40.50.150">
    <property type="entry name" value="Vaccinia Virus protein VP39"/>
    <property type="match status" value="1"/>
</dbReference>
<proteinExistence type="predicted"/>
<dbReference type="EMBL" id="PJEO01000009">
    <property type="protein sequence ID" value="PKQ46734.1"/>
    <property type="molecule type" value="Genomic_DNA"/>
</dbReference>
<dbReference type="AlphaFoldDB" id="A0A2N3HPE1"/>
<protein>
    <recommendedName>
        <fullName evidence="3">Class I SAM-dependent methyltransferase</fullName>
    </recommendedName>
</protein>
<dbReference type="SUPFAM" id="SSF53335">
    <property type="entry name" value="S-adenosyl-L-methionine-dependent methyltransferases"/>
    <property type="match status" value="1"/>
</dbReference>
<name>A0A2N3HPE1_9FLAO</name>
<keyword evidence="2" id="KW-1185">Reference proteome</keyword>
<accession>A0A2N3HPE1</accession>
<dbReference type="Proteomes" id="UP000233435">
    <property type="component" value="Unassembled WGS sequence"/>
</dbReference>
<reference evidence="1 2" key="1">
    <citation type="submission" date="2017-12" db="EMBL/GenBank/DDBJ databases">
        <title>Confluentibacter flavum sp. nov., isolated from the saline lake.</title>
        <authorList>
            <person name="Yu L."/>
        </authorList>
    </citation>
    <scope>NUCLEOTIDE SEQUENCE [LARGE SCALE GENOMIC DNA]</scope>
    <source>
        <strain evidence="1 2">3B</strain>
    </source>
</reference>
<organism evidence="1 2">
    <name type="scientific">Confluentibacter flavum</name>
    <dbReference type="NCBI Taxonomy" id="1909700"/>
    <lineage>
        <taxon>Bacteria</taxon>
        <taxon>Pseudomonadati</taxon>
        <taxon>Bacteroidota</taxon>
        <taxon>Flavobacteriia</taxon>
        <taxon>Flavobacteriales</taxon>
        <taxon>Flavobacteriaceae</taxon>
        <taxon>Confluentibacter</taxon>
    </lineage>
</organism>
<evidence type="ECO:0008006" key="3">
    <source>
        <dbReference type="Google" id="ProtNLM"/>
    </source>
</evidence>
<dbReference type="RefSeq" id="WP_106658174.1">
    <property type="nucleotide sequence ID" value="NZ_PJEO01000009.1"/>
</dbReference>
<dbReference type="InterPro" id="IPR029063">
    <property type="entry name" value="SAM-dependent_MTases_sf"/>
</dbReference>
<dbReference type="Pfam" id="PF13489">
    <property type="entry name" value="Methyltransf_23"/>
    <property type="match status" value="1"/>
</dbReference>
<comment type="caution">
    <text evidence="1">The sequence shown here is derived from an EMBL/GenBank/DDBJ whole genome shotgun (WGS) entry which is preliminary data.</text>
</comment>